<dbReference type="Gene3D" id="1.25.40.10">
    <property type="entry name" value="Tetratricopeptide repeat domain"/>
    <property type="match status" value="1"/>
</dbReference>
<proteinExistence type="predicted"/>
<dbReference type="OrthoDB" id="511771at2759"/>
<evidence type="ECO:0000313" key="2">
    <source>
        <dbReference type="Proteomes" id="UP001055712"/>
    </source>
</evidence>
<comment type="caution">
    <text evidence="1">The sequence shown here is derived from an EMBL/GenBank/DDBJ whole genome shotgun (WGS) entry which is preliminary data.</text>
</comment>
<dbReference type="SUPFAM" id="SSF81901">
    <property type="entry name" value="HCP-like"/>
    <property type="match status" value="1"/>
</dbReference>
<dbReference type="InterPro" id="IPR052945">
    <property type="entry name" value="Mitotic_Regulator"/>
</dbReference>
<dbReference type="SMART" id="SM00671">
    <property type="entry name" value="SEL1"/>
    <property type="match status" value="3"/>
</dbReference>
<dbReference type="InterPro" id="IPR006597">
    <property type="entry name" value="Sel1-like"/>
</dbReference>
<protein>
    <submittedName>
        <fullName evidence="1">Uncharacterized protein</fullName>
    </submittedName>
</protein>
<dbReference type="PANTHER" id="PTHR43628">
    <property type="entry name" value="ACTIVATOR OF C KINASE PROTEIN 1-RELATED"/>
    <property type="match status" value="1"/>
</dbReference>
<gene>
    <name evidence="1" type="ORF">D9Q98_000002</name>
</gene>
<name>A0A9D4TXY5_CHLVU</name>
<dbReference type="Proteomes" id="UP001055712">
    <property type="component" value="Unassembled WGS sequence"/>
</dbReference>
<dbReference type="EMBL" id="SIDB01000001">
    <property type="protein sequence ID" value="KAI3437549.1"/>
    <property type="molecule type" value="Genomic_DNA"/>
</dbReference>
<evidence type="ECO:0000313" key="1">
    <source>
        <dbReference type="EMBL" id="KAI3437549.1"/>
    </source>
</evidence>
<sequence length="332" mass="34757">MPHVSLRAAAPWAGLALRRIPAARRPPSFRRPSLTQCSSNATEQLTAVAARLSTVRCRELLAATCVELLKTALVGSAEGAAVATDAAEGSGNEQLSPETLLESLHATLQSSLQDAAHQIAPEHQEAWGEAQWEVFQEAHTAVHRLLLSLHSQAAEAGSAEGALQMARCLEHGLLVPQDSAASIRQYRVAADLGSAEACLRCGIHAFEGTGPGGRDGARAFDSLSRALELAEGLLAAAASGDGESAALPDLAAMDPELAVEGDVPSLLTPEEVRFSALTWLGRCYMDGAGVPRSLTEAAACFQKAGNAAELQELAMLKRMYAEVQLPDLPTAA</sequence>
<reference evidence="1" key="1">
    <citation type="journal article" date="2019" name="Plant J.">
        <title>Chlorella vulgaris genome assembly and annotation reveals the molecular basis for metabolic acclimation to high light conditions.</title>
        <authorList>
            <person name="Cecchin M."/>
            <person name="Marcolungo L."/>
            <person name="Rossato M."/>
            <person name="Girolomoni L."/>
            <person name="Cosentino E."/>
            <person name="Cuine S."/>
            <person name="Li-Beisson Y."/>
            <person name="Delledonne M."/>
            <person name="Ballottari M."/>
        </authorList>
    </citation>
    <scope>NUCLEOTIDE SEQUENCE</scope>
    <source>
        <strain evidence="1">211/11P</strain>
    </source>
</reference>
<keyword evidence="2" id="KW-1185">Reference proteome</keyword>
<dbReference type="InterPro" id="IPR011990">
    <property type="entry name" value="TPR-like_helical_dom_sf"/>
</dbReference>
<dbReference type="Pfam" id="PF08238">
    <property type="entry name" value="Sel1"/>
    <property type="match status" value="3"/>
</dbReference>
<organism evidence="1 2">
    <name type="scientific">Chlorella vulgaris</name>
    <name type="common">Green alga</name>
    <dbReference type="NCBI Taxonomy" id="3077"/>
    <lineage>
        <taxon>Eukaryota</taxon>
        <taxon>Viridiplantae</taxon>
        <taxon>Chlorophyta</taxon>
        <taxon>core chlorophytes</taxon>
        <taxon>Trebouxiophyceae</taxon>
        <taxon>Chlorellales</taxon>
        <taxon>Chlorellaceae</taxon>
        <taxon>Chlorella clade</taxon>
        <taxon>Chlorella</taxon>
    </lineage>
</organism>
<dbReference type="PANTHER" id="PTHR43628:SF1">
    <property type="entry name" value="CHITIN SYNTHASE REGULATORY FACTOR 2-RELATED"/>
    <property type="match status" value="1"/>
</dbReference>
<accession>A0A9D4TXY5</accession>
<dbReference type="AlphaFoldDB" id="A0A9D4TXY5"/>
<reference evidence="1" key="2">
    <citation type="submission" date="2020-11" db="EMBL/GenBank/DDBJ databases">
        <authorList>
            <person name="Cecchin M."/>
            <person name="Marcolungo L."/>
            <person name="Rossato M."/>
            <person name="Girolomoni L."/>
            <person name="Cosentino E."/>
            <person name="Cuine S."/>
            <person name="Li-Beisson Y."/>
            <person name="Delledonne M."/>
            <person name="Ballottari M."/>
        </authorList>
    </citation>
    <scope>NUCLEOTIDE SEQUENCE</scope>
    <source>
        <strain evidence="1">211/11P</strain>
        <tissue evidence="1">Whole cell</tissue>
    </source>
</reference>